<accession>A0A3M7LXS5</accession>
<dbReference type="OrthoDB" id="5801062at2759"/>
<dbReference type="AlphaFoldDB" id="A0A3M7LXS5"/>
<feature type="region of interest" description="Disordered" evidence="5">
    <location>
        <begin position="265"/>
        <end position="288"/>
    </location>
</feature>
<comment type="subcellular location">
    <subcellularLocation>
        <location evidence="1">Nucleus</location>
    </subcellularLocation>
</comment>
<keyword evidence="3" id="KW-0539">Nucleus</keyword>
<evidence type="ECO:0000256" key="2">
    <source>
        <dbReference type="ARBA" id="ARBA00022763"/>
    </source>
</evidence>
<feature type="region of interest" description="Disordered" evidence="5">
    <location>
        <begin position="711"/>
        <end position="734"/>
    </location>
</feature>
<feature type="compositionally biased region" description="Basic residues" evidence="5">
    <location>
        <begin position="460"/>
        <end position="472"/>
    </location>
</feature>
<name>A0A3M7LXS5_9PLEO</name>
<evidence type="ECO:0000259" key="6">
    <source>
        <dbReference type="Pfam" id="PF08573"/>
    </source>
</evidence>
<evidence type="ECO:0000256" key="5">
    <source>
        <dbReference type="SAM" id="MobiDB-lite"/>
    </source>
</evidence>
<dbReference type="Proteomes" id="UP000265663">
    <property type="component" value="Unassembled WGS sequence"/>
</dbReference>
<evidence type="ECO:0000256" key="3">
    <source>
        <dbReference type="ARBA" id="ARBA00023242"/>
    </source>
</evidence>
<evidence type="ECO:0000256" key="1">
    <source>
        <dbReference type="ARBA" id="ARBA00004123"/>
    </source>
</evidence>
<feature type="coiled-coil region" evidence="4">
    <location>
        <begin position="102"/>
        <end position="136"/>
    </location>
</feature>
<keyword evidence="2" id="KW-0227">DNA damage</keyword>
<feature type="region of interest" description="Disordered" evidence="5">
    <location>
        <begin position="210"/>
        <end position="252"/>
    </location>
</feature>
<gene>
    <name evidence="7" type="ORF">GMOD_00000939</name>
</gene>
<dbReference type="Pfam" id="PF08573">
    <property type="entry name" value="SAE2"/>
    <property type="match status" value="1"/>
</dbReference>
<feature type="compositionally biased region" description="Basic and acidic residues" evidence="5">
    <location>
        <begin position="725"/>
        <end position="734"/>
    </location>
</feature>
<reference evidence="7 8" key="1">
    <citation type="journal article" date="2014" name="PLoS ONE">
        <title>De novo Genome Assembly of the Fungal Plant Pathogen Pyrenophora semeniperda.</title>
        <authorList>
            <person name="Soliai M.M."/>
            <person name="Meyer S.E."/>
            <person name="Udall J.A."/>
            <person name="Elzinga D.E."/>
            <person name="Hermansen R.A."/>
            <person name="Bodily P.M."/>
            <person name="Hart A.A."/>
            <person name="Coleman C.E."/>
        </authorList>
    </citation>
    <scope>NUCLEOTIDE SEQUENCE [LARGE SCALE GENOMIC DNA]</scope>
    <source>
        <strain evidence="7 8">CCB06</strain>
        <tissue evidence="7">Mycelium</tissue>
    </source>
</reference>
<evidence type="ECO:0000256" key="4">
    <source>
        <dbReference type="SAM" id="Coils"/>
    </source>
</evidence>
<dbReference type="InterPro" id="IPR013882">
    <property type="entry name" value="Ctp1_C"/>
</dbReference>
<keyword evidence="4" id="KW-0175">Coiled coil</keyword>
<protein>
    <recommendedName>
        <fullName evidence="6">DNA endonuclease activator Ctp1 C-terminal domain-containing protein</fullName>
    </recommendedName>
</protein>
<proteinExistence type="predicted"/>
<dbReference type="GO" id="GO:0006281">
    <property type="term" value="P:DNA repair"/>
    <property type="evidence" value="ECO:0007669"/>
    <property type="project" value="InterPro"/>
</dbReference>
<feature type="region of interest" description="Disordered" evidence="5">
    <location>
        <begin position="333"/>
        <end position="360"/>
    </location>
</feature>
<feature type="domain" description="DNA endonuclease activator Ctp1 C-terminal" evidence="6">
    <location>
        <begin position="614"/>
        <end position="723"/>
    </location>
</feature>
<dbReference type="GO" id="GO:0005634">
    <property type="term" value="C:nucleus"/>
    <property type="evidence" value="ECO:0007669"/>
    <property type="project" value="UniProtKB-SubCell"/>
</dbReference>
<evidence type="ECO:0000313" key="7">
    <source>
        <dbReference type="EMBL" id="RMZ67067.1"/>
    </source>
</evidence>
<dbReference type="EMBL" id="KE747810">
    <property type="protein sequence ID" value="RMZ67067.1"/>
    <property type="molecule type" value="Genomic_DNA"/>
</dbReference>
<keyword evidence="8" id="KW-1185">Reference proteome</keyword>
<feature type="compositionally biased region" description="Polar residues" evidence="5">
    <location>
        <begin position="491"/>
        <end position="504"/>
    </location>
</feature>
<feature type="compositionally biased region" description="Basic and acidic residues" evidence="5">
    <location>
        <begin position="576"/>
        <end position="601"/>
    </location>
</feature>
<feature type="region of interest" description="Disordered" evidence="5">
    <location>
        <begin position="450"/>
        <end position="601"/>
    </location>
</feature>
<organism evidence="7 8">
    <name type="scientific">Pyrenophora seminiperda CCB06</name>
    <dbReference type="NCBI Taxonomy" id="1302712"/>
    <lineage>
        <taxon>Eukaryota</taxon>
        <taxon>Fungi</taxon>
        <taxon>Dikarya</taxon>
        <taxon>Ascomycota</taxon>
        <taxon>Pezizomycotina</taxon>
        <taxon>Dothideomycetes</taxon>
        <taxon>Pleosporomycetidae</taxon>
        <taxon>Pleosporales</taxon>
        <taxon>Pleosporineae</taxon>
        <taxon>Pleosporaceae</taxon>
        <taxon>Pyrenophora</taxon>
    </lineage>
</organism>
<evidence type="ECO:0000313" key="8">
    <source>
        <dbReference type="Proteomes" id="UP000265663"/>
    </source>
</evidence>
<sequence length="758" mass="86104">MSMADFTAWVEQNKALWTRVYDEVIHPDLEKEWKKKEEAKQALFNHLNEEIVKSARLTRENERLKRQFEGRDSSYDDTAQAAQSIVSEKEFRNMVEENDRLRQQLATNHDDLADKVRELSKKYQDASQQVKYLQRKNIGVMQKNRDMKESVRAWQEYADRQSGKHKPKNGAETVDARSHLSAAHLMPNDRPHIPSSPASEATMRIPQPLVDLGLSSPAPMSPLPHPVLEATNRSSSPNIIDGEESSPSAATTPKAPVLVHGVEPQQHYNVPGPSLANPGSSQTTVDEHLEPTSRYEPVLHAEDEDEDFPEFVSERSLKRKRQPLKSKFEIYTDRSSDGTPIKPHRVKEEPCSSPPTSAYKLSRNETMDLDASMPNVLNTPRQLRQRPNSAPHTQSIMGENVAKLDLTRTDILDLHASETVASIEARAFSEPAEPTQVEDTVLRPLVPNIVSNVSEEPPTKRSRRAQVQHQSKHSFMAESGEAPPPGHDKQVSPNIARQQINSKLRSLRDRQTTAKTLPKTPNLRPPKIKTEQVPTPPSSSSRARNAKSRSKVRDDPTPDRPIWTMKPPETRSSARKSRDTPSKDQGRLRDKTIAELSGHDFRPNPAYNQGYSYAFTETVRKRGDRMCLPGCTNPQCCGSTFRALAEAQAPLNSSQEETLLEDYLGDAYSNMQLTQMSLEERQELVLQARTMKVAKESGKHREAYERRRTPPGFWRVDFPTTQEQQEDRERAKEQEKAVVQERWLEAHRKGGKWIFRDE</sequence>